<dbReference type="RefSeq" id="WP_023173511.1">
    <property type="nucleotide sequence ID" value="NC_022600.1"/>
</dbReference>
<feature type="domain" description="N-(5'phosphoribosyl) anthranilate isomerase (PRAI)" evidence="10">
    <location>
        <begin position="3"/>
        <end position="204"/>
    </location>
</feature>
<dbReference type="Proteomes" id="UP000017396">
    <property type="component" value="Chromosome"/>
</dbReference>
<proteinExistence type="inferred from homology"/>
<evidence type="ECO:0000256" key="1">
    <source>
        <dbReference type="ARBA" id="ARBA00001164"/>
    </source>
</evidence>
<dbReference type="eggNOG" id="COG0135">
    <property type="taxonomic scope" value="Bacteria"/>
</dbReference>
<dbReference type="PATRIC" id="fig|1183438.3.peg.2085"/>
<dbReference type="KEGG" id="glj:GKIL_2125"/>
<dbReference type="HAMAP" id="MF_00135">
    <property type="entry name" value="PRAI"/>
    <property type="match status" value="1"/>
</dbReference>
<evidence type="ECO:0000313" key="11">
    <source>
        <dbReference type="EMBL" id="AGY58371.1"/>
    </source>
</evidence>
<dbReference type="InterPro" id="IPR044643">
    <property type="entry name" value="TrpF_fam"/>
</dbReference>
<gene>
    <name evidence="9 11" type="primary">trpF</name>
    <name evidence="11" type="ORF">GKIL_2125</name>
</gene>
<dbReference type="PANTHER" id="PTHR42894:SF1">
    <property type="entry name" value="N-(5'-PHOSPHORIBOSYL)ANTHRANILATE ISOMERASE"/>
    <property type="match status" value="1"/>
</dbReference>
<name>U5QHH6_GLOK1</name>
<dbReference type="PANTHER" id="PTHR42894">
    <property type="entry name" value="N-(5'-PHOSPHORIBOSYL)ANTHRANILATE ISOMERASE"/>
    <property type="match status" value="1"/>
</dbReference>
<accession>U5QHH6</accession>
<evidence type="ECO:0000256" key="3">
    <source>
        <dbReference type="ARBA" id="ARBA00012572"/>
    </source>
</evidence>
<evidence type="ECO:0000259" key="10">
    <source>
        <dbReference type="Pfam" id="PF00697"/>
    </source>
</evidence>
<keyword evidence="6 9" id="KW-0822">Tryptophan biosynthesis</keyword>
<comment type="catalytic activity">
    <reaction evidence="1 9">
        <text>N-(5-phospho-beta-D-ribosyl)anthranilate = 1-(2-carboxyphenylamino)-1-deoxy-D-ribulose 5-phosphate</text>
        <dbReference type="Rhea" id="RHEA:21540"/>
        <dbReference type="ChEBI" id="CHEBI:18277"/>
        <dbReference type="ChEBI" id="CHEBI:58613"/>
        <dbReference type="EC" id="5.3.1.24"/>
    </reaction>
</comment>
<dbReference type="Pfam" id="PF00697">
    <property type="entry name" value="PRAI"/>
    <property type="match status" value="1"/>
</dbReference>
<dbReference type="Gene3D" id="3.20.20.70">
    <property type="entry name" value="Aldolase class I"/>
    <property type="match status" value="1"/>
</dbReference>
<keyword evidence="12" id="KW-1185">Reference proteome</keyword>
<dbReference type="InterPro" id="IPR013785">
    <property type="entry name" value="Aldolase_TIM"/>
</dbReference>
<dbReference type="GO" id="GO:0004640">
    <property type="term" value="F:phosphoribosylanthranilate isomerase activity"/>
    <property type="evidence" value="ECO:0007669"/>
    <property type="project" value="UniProtKB-UniRule"/>
</dbReference>
<dbReference type="SUPFAM" id="SSF51366">
    <property type="entry name" value="Ribulose-phoshate binding barrel"/>
    <property type="match status" value="1"/>
</dbReference>
<evidence type="ECO:0000313" key="12">
    <source>
        <dbReference type="Proteomes" id="UP000017396"/>
    </source>
</evidence>
<dbReference type="AlphaFoldDB" id="U5QHH6"/>
<keyword evidence="5 9" id="KW-0028">Amino-acid biosynthesis</keyword>
<comment type="pathway">
    <text evidence="2 9">Amino-acid biosynthesis; L-tryptophan biosynthesis; L-tryptophan from chorismate: step 3/5.</text>
</comment>
<dbReference type="OrthoDB" id="9786954at2"/>
<dbReference type="UniPathway" id="UPA00035">
    <property type="reaction ID" value="UER00042"/>
</dbReference>
<evidence type="ECO:0000256" key="9">
    <source>
        <dbReference type="HAMAP-Rule" id="MF_00135"/>
    </source>
</evidence>
<dbReference type="EC" id="5.3.1.24" evidence="3 9"/>
<evidence type="ECO:0000256" key="2">
    <source>
        <dbReference type="ARBA" id="ARBA00004664"/>
    </source>
</evidence>
<dbReference type="InterPro" id="IPR001240">
    <property type="entry name" value="PRAI_dom"/>
</dbReference>
<dbReference type="GO" id="GO:0000162">
    <property type="term" value="P:L-tryptophan biosynthetic process"/>
    <property type="evidence" value="ECO:0007669"/>
    <property type="project" value="UniProtKB-UniRule"/>
</dbReference>
<evidence type="ECO:0000256" key="5">
    <source>
        <dbReference type="ARBA" id="ARBA00022605"/>
    </source>
</evidence>
<organism evidence="11 12">
    <name type="scientific">Gloeobacter kilaueensis (strain ATCC BAA-2537 / CCAP 1431/1 / ULC 316 / JS1)</name>
    <dbReference type="NCBI Taxonomy" id="1183438"/>
    <lineage>
        <taxon>Bacteria</taxon>
        <taxon>Bacillati</taxon>
        <taxon>Cyanobacteriota</taxon>
        <taxon>Cyanophyceae</taxon>
        <taxon>Gloeobacterales</taxon>
        <taxon>Gloeobacteraceae</taxon>
        <taxon>Gloeobacter</taxon>
    </lineage>
</organism>
<sequence>MRVKICGLTDPAQAHAIAGLGAHALGFICVPASPRYVAAEQLRALTAGLPPFIFKVGVFADAPLEAIEEAVQAGGLNAIQLHGEEEPQVCRDLAQSVPGVARIKALRLREAADLERIERYRGCVETVLLDSWHPAQLGGTGVTFDWQWLMGFKPGLPWILSGGLKPENLLTALHRLQPQAIDLSSGVEEAGQPGRKNLKKVAQVLAIARQFSEQSHVVV</sequence>
<dbReference type="HOGENOM" id="CLU_076364_2_0_3"/>
<comment type="similarity">
    <text evidence="9">Belongs to the TrpF family.</text>
</comment>
<protein>
    <recommendedName>
        <fullName evidence="4 9">N-(5'-phosphoribosyl)anthranilate isomerase</fullName>
        <shortName evidence="9">PRAI</shortName>
        <ecNumber evidence="3 9">5.3.1.24</ecNumber>
    </recommendedName>
</protein>
<keyword evidence="8 9" id="KW-0413">Isomerase</keyword>
<evidence type="ECO:0000256" key="6">
    <source>
        <dbReference type="ARBA" id="ARBA00022822"/>
    </source>
</evidence>
<dbReference type="STRING" id="1183438.GKIL_2125"/>
<keyword evidence="7 9" id="KW-0057">Aromatic amino acid biosynthesis</keyword>
<evidence type="ECO:0000256" key="8">
    <source>
        <dbReference type="ARBA" id="ARBA00023235"/>
    </source>
</evidence>
<evidence type="ECO:0000256" key="4">
    <source>
        <dbReference type="ARBA" id="ARBA00022272"/>
    </source>
</evidence>
<evidence type="ECO:0000256" key="7">
    <source>
        <dbReference type="ARBA" id="ARBA00023141"/>
    </source>
</evidence>
<dbReference type="CDD" id="cd00405">
    <property type="entry name" value="PRAI"/>
    <property type="match status" value="1"/>
</dbReference>
<dbReference type="EMBL" id="CP003587">
    <property type="protein sequence ID" value="AGY58371.1"/>
    <property type="molecule type" value="Genomic_DNA"/>
</dbReference>
<reference evidence="11 12" key="1">
    <citation type="journal article" date="2013" name="PLoS ONE">
        <title>Cultivation and Complete Genome Sequencing of Gloeobacter kilaueensis sp. nov., from a Lava Cave in Kilauea Caldera, Hawai'i.</title>
        <authorList>
            <person name="Saw J.H."/>
            <person name="Schatz M."/>
            <person name="Brown M.V."/>
            <person name="Kunkel D.D."/>
            <person name="Foster J.S."/>
            <person name="Shick H."/>
            <person name="Christensen S."/>
            <person name="Hou S."/>
            <person name="Wan X."/>
            <person name="Donachie S.P."/>
        </authorList>
    </citation>
    <scope>NUCLEOTIDE SEQUENCE [LARGE SCALE GENOMIC DNA]</scope>
    <source>
        <strain evidence="12">JS</strain>
    </source>
</reference>
<dbReference type="InterPro" id="IPR011060">
    <property type="entry name" value="RibuloseP-bd_barrel"/>
</dbReference>
<dbReference type="NCBIfam" id="NF002298">
    <property type="entry name" value="PRK01222.1-4"/>
    <property type="match status" value="1"/>
</dbReference>